<dbReference type="AlphaFoldDB" id="A0A1D2M193"/>
<dbReference type="Proteomes" id="UP000094527">
    <property type="component" value="Unassembled WGS sequence"/>
</dbReference>
<accession>A0A1D2M193</accession>
<sequence length="76" mass="8534">MTSPFKLDVGIQRVVEVFIAAVCDKEAINLDSHSRTAILEYLTVIRGWSKIRAKKVQNPNVDISCIHSLRSSVSDY</sequence>
<dbReference type="Gene3D" id="3.90.920.10">
    <property type="entry name" value="DNA primase, PRIM domain"/>
    <property type="match status" value="1"/>
</dbReference>
<name>A0A1D2M193_ORCCI</name>
<proteinExistence type="predicted"/>
<comment type="caution">
    <text evidence="1">The sequence shown here is derived from an EMBL/GenBank/DDBJ whole genome shotgun (WGS) entry which is preliminary data.</text>
</comment>
<evidence type="ECO:0000313" key="1">
    <source>
        <dbReference type="EMBL" id="ODM86735.1"/>
    </source>
</evidence>
<dbReference type="EMBL" id="LJIJ01007428">
    <property type="protein sequence ID" value="ODM86735.1"/>
    <property type="molecule type" value="Genomic_DNA"/>
</dbReference>
<reference evidence="1 2" key="1">
    <citation type="journal article" date="2016" name="Genome Biol. Evol.">
        <title>Gene Family Evolution Reflects Adaptation to Soil Environmental Stressors in the Genome of the Collembolan Orchesella cincta.</title>
        <authorList>
            <person name="Faddeeva-Vakhrusheva A."/>
            <person name="Derks M.F."/>
            <person name="Anvar S.Y."/>
            <person name="Agamennone V."/>
            <person name="Suring W."/>
            <person name="Smit S."/>
            <person name="van Straalen N.M."/>
            <person name="Roelofs D."/>
        </authorList>
    </citation>
    <scope>NUCLEOTIDE SEQUENCE [LARGE SCALE GENOMIC DNA]</scope>
    <source>
        <tissue evidence="1">Mixed pool</tissue>
    </source>
</reference>
<protein>
    <submittedName>
        <fullName evidence="1">Uncharacterized protein</fullName>
    </submittedName>
</protein>
<gene>
    <name evidence="1" type="ORF">Ocin01_19946</name>
</gene>
<evidence type="ECO:0000313" key="2">
    <source>
        <dbReference type="Proteomes" id="UP000094527"/>
    </source>
</evidence>
<organism evidence="1 2">
    <name type="scientific">Orchesella cincta</name>
    <name type="common">Springtail</name>
    <name type="synonym">Podura cincta</name>
    <dbReference type="NCBI Taxonomy" id="48709"/>
    <lineage>
        <taxon>Eukaryota</taxon>
        <taxon>Metazoa</taxon>
        <taxon>Ecdysozoa</taxon>
        <taxon>Arthropoda</taxon>
        <taxon>Hexapoda</taxon>
        <taxon>Collembola</taxon>
        <taxon>Entomobryomorpha</taxon>
        <taxon>Entomobryoidea</taxon>
        <taxon>Orchesellidae</taxon>
        <taxon>Orchesellinae</taxon>
        <taxon>Orchesella</taxon>
    </lineage>
</organism>
<keyword evidence="2" id="KW-1185">Reference proteome</keyword>
<dbReference type="OrthoDB" id="19606at2759"/>